<keyword evidence="4" id="KW-1185">Reference proteome</keyword>
<proteinExistence type="predicted"/>
<evidence type="ECO:0000259" key="2">
    <source>
        <dbReference type="Pfam" id="PF07853"/>
    </source>
</evidence>
<evidence type="ECO:0000256" key="1">
    <source>
        <dbReference type="SAM" id="Phobius"/>
    </source>
</evidence>
<feature type="transmembrane region" description="Helical" evidence="1">
    <location>
        <begin position="51"/>
        <end position="74"/>
    </location>
</feature>
<dbReference type="EMBL" id="JBIAFJ010000003">
    <property type="protein sequence ID" value="MFE9169199.1"/>
    <property type="molecule type" value="Genomic_DNA"/>
</dbReference>
<feature type="transmembrane region" description="Helical" evidence="1">
    <location>
        <begin position="182"/>
        <end position="205"/>
    </location>
</feature>
<sequence length="328" mass="34361">MKVARWAFAVWTVGTAVLIAALPWAARHRLPDRLATHWGFDGSAPDGSMPLWAACVVPALIWLALCAGVEAARWRAGRDARAATRPWAVAVLPTVGVVIGGVQAAVVRANLDRTDWHQARLSAGWVVASAVAALLAGVGGWLVSTRQRPAGPASAGQGGQGPALELPEGERVVWFSRTTNPWLYLLAAVTGLVAVAALVALAGGLAGPGPAWALFAPCALASLTAAGCASVQARVSEHGLEVSFGPLGWPVRRWTPDAVESARVENRTPTQAGGWGYRFSGLGTTVMLRAGECLVIRARGRRTDFALSVDDAERGAALLNTLRVRQAR</sequence>
<protein>
    <submittedName>
        <fullName evidence="3">DUF1648 domain-containing protein</fullName>
    </submittedName>
</protein>
<feature type="transmembrane region" description="Helical" evidence="1">
    <location>
        <begin position="86"/>
        <end position="111"/>
    </location>
</feature>
<comment type="caution">
    <text evidence="3">The sequence shown here is derived from an EMBL/GenBank/DDBJ whole genome shotgun (WGS) entry which is preliminary data.</text>
</comment>
<keyword evidence="1" id="KW-1133">Transmembrane helix</keyword>
<keyword evidence="1" id="KW-0472">Membrane</keyword>
<feature type="transmembrane region" description="Helical" evidence="1">
    <location>
        <begin position="211"/>
        <end position="231"/>
    </location>
</feature>
<evidence type="ECO:0000313" key="3">
    <source>
        <dbReference type="EMBL" id="MFE9169199.1"/>
    </source>
</evidence>
<gene>
    <name evidence="3" type="ORF">ACFYNZ_06675</name>
</gene>
<name>A0ABW6KMT9_9ACTN</name>
<keyword evidence="1" id="KW-0812">Transmembrane</keyword>
<organism evidence="3 4">
    <name type="scientific">Streptomyces kebangsaanensis</name>
    <dbReference type="NCBI Taxonomy" id="864058"/>
    <lineage>
        <taxon>Bacteria</taxon>
        <taxon>Bacillati</taxon>
        <taxon>Actinomycetota</taxon>
        <taxon>Actinomycetes</taxon>
        <taxon>Kitasatosporales</taxon>
        <taxon>Streptomycetaceae</taxon>
        <taxon>Streptomyces</taxon>
    </lineage>
</organism>
<dbReference type="Pfam" id="PF07853">
    <property type="entry name" value="DUF1648"/>
    <property type="match status" value="1"/>
</dbReference>
<dbReference type="Proteomes" id="UP001601197">
    <property type="component" value="Unassembled WGS sequence"/>
</dbReference>
<accession>A0ABW6KMT9</accession>
<evidence type="ECO:0000313" key="4">
    <source>
        <dbReference type="Proteomes" id="UP001601197"/>
    </source>
</evidence>
<feature type="domain" description="DUF1648" evidence="2">
    <location>
        <begin position="16"/>
        <end position="61"/>
    </location>
</feature>
<reference evidence="3 4" key="1">
    <citation type="submission" date="2024-10" db="EMBL/GenBank/DDBJ databases">
        <title>The Natural Products Discovery Center: Release of the First 8490 Sequenced Strains for Exploring Actinobacteria Biosynthetic Diversity.</title>
        <authorList>
            <person name="Kalkreuter E."/>
            <person name="Kautsar S.A."/>
            <person name="Yang D."/>
            <person name="Bader C.D."/>
            <person name="Teijaro C.N."/>
            <person name="Fluegel L."/>
            <person name="Davis C.M."/>
            <person name="Simpson J.R."/>
            <person name="Lauterbach L."/>
            <person name="Steele A.D."/>
            <person name="Gui C."/>
            <person name="Meng S."/>
            <person name="Li G."/>
            <person name="Viehrig K."/>
            <person name="Ye F."/>
            <person name="Su P."/>
            <person name="Kiefer A.F."/>
            <person name="Nichols A."/>
            <person name="Cepeda A.J."/>
            <person name="Yan W."/>
            <person name="Fan B."/>
            <person name="Jiang Y."/>
            <person name="Adhikari A."/>
            <person name="Zheng C.-J."/>
            <person name="Schuster L."/>
            <person name="Cowan T.M."/>
            <person name="Smanski M.J."/>
            <person name="Chevrette M.G."/>
            <person name="De Carvalho L.P.S."/>
            <person name="Shen B."/>
        </authorList>
    </citation>
    <scope>NUCLEOTIDE SEQUENCE [LARGE SCALE GENOMIC DNA]</scope>
    <source>
        <strain evidence="3 4">NPDC007147</strain>
    </source>
</reference>
<dbReference type="RefSeq" id="WP_388344109.1">
    <property type="nucleotide sequence ID" value="NZ_JBIAFJ010000003.1"/>
</dbReference>
<feature type="transmembrane region" description="Helical" evidence="1">
    <location>
        <begin position="123"/>
        <end position="143"/>
    </location>
</feature>
<dbReference type="InterPro" id="IPR012867">
    <property type="entry name" value="DUF1648"/>
</dbReference>